<dbReference type="GO" id="GO:0003723">
    <property type="term" value="F:RNA binding"/>
    <property type="evidence" value="ECO:0007669"/>
    <property type="project" value="InterPro"/>
</dbReference>
<protein>
    <recommendedName>
        <fullName evidence="2">RRM domain-containing protein</fullName>
    </recommendedName>
</protein>
<proteinExistence type="predicted"/>
<dbReference type="EMBL" id="JABANO010002527">
    <property type="protein sequence ID" value="KAF4757559.1"/>
    <property type="molecule type" value="Genomic_DNA"/>
</dbReference>
<comment type="caution">
    <text evidence="3">The sequence shown here is derived from an EMBL/GenBank/DDBJ whole genome shotgun (WGS) entry which is preliminary data.</text>
</comment>
<dbReference type="Proteomes" id="UP000553632">
    <property type="component" value="Unassembled WGS sequence"/>
</dbReference>
<evidence type="ECO:0000313" key="3">
    <source>
        <dbReference type="EMBL" id="KAF4757559.1"/>
    </source>
</evidence>
<keyword evidence="4" id="KW-1185">Reference proteome</keyword>
<accession>A0A7J6UJT7</accession>
<dbReference type="AlphaFoldDB" id="A0A7J6UJT7"/>
<organism evidence="3 4">
    <name type="scientific">Perkinsus olseni</name>
    <name type="common">Perkinsus atlanticus</name>
    <dbReference type="NCBI Taxonomy" id="32597"/>
    <lineage>
        <taxon>Eukaryota</taxon>
        <taxon>Sar</taxon>
        <taxon>Alveolata</taxon>
        <taxon>Perkinsozoa</taxon>
        <taxon>Perkinsea</taxon>
        <taxon>Perkinsida</taxon>
        <taxon>Perkinsidae</taxon>
        <taxon>Perkinsus</taxon>
    </lineage>
</organism>
<gene>
    <name evidence="3" type="ORF">FOZ63_023787</name>
</gene>
<evidence type="ECO:0000259" key="2">
    <source>
        <dbReference type="Pfam" id="PF00076"/>
    </source>
</evidence>
<feature type="non-terminal residue" evidence="3">
    <location>
        <position position="1"/>
    </location>
</feature>
<evidence type="ECO:0000313" key="4">
    <source>
        <dbReference type="Proteomes" id="UP000553632"/>
    </source>
</evidence>
<sequence>MSPQPGRWDGASKQGDNWYEDAAGDYQADGTRKGANVFHPEFSKEELAELHSVKVDCVGPETTEADVYDIFSRFGEVRDIYIPKEM</sequence>
<feature type="domain" description="RRM" evidence="2">
    <location>
        <begin position="58"/>
        <end position="84"/>
    </location>
</feature>
<reference evidence="3 4" key="1">
    <citation type="submission" date="2020-04" db="EMBL/GenBank/DDBJ databases">
        <title>Perkinsus olseni comparative genomics.</title>
        <authorList>
            <person name="Bogema D.R."/>
        </authorList>
    </citation>
    <scope>NUCLEOTIDE SEQUENCE [LARGE SCALE GENOMIC DNA]</scope>
    <source>
        <strain evidence="3 4">ATCC PRA-207</strain>
    </source>
</reference>
<dbReference type="InterPro" id="IPR035979">
    <property type="entry name" value="RBD_domain_sf"/>
</dbReference>
<dbReference type="Gene3D" id="3.30.70.330">
    <property type="match status" value="1"/>
</dbReference>
<name>A0A7J6UJT7_PEROL</name>
<dbReference type="SUPFAM" id="SSF54928">
    <property type="entry name" value="RNA-binding domain, RBD"/>
    <property type="match status" value="1"/>
</dbReference>
<dbReference type="InterPro" id="IPR000504">
    <property type="entry name" value="RRM_dom"/>
</dbReference>
<dbReference type="Pfam" id="PF00076">
    <property type="entry name" value="RRM_1"/>
    <property type="match status" value="1"/>
</dbReference>
<feature type="region of interest" description="Disordered" evidence="1">
    <location>
        <begin position="1"/>
        <end position="24"/>
    </location>
</feature>
<dbReference type="InterPro" id="IPR012677">
    <property type="entry name" value="Nucleotide-bd_a/b_plait_sf"/>
</dbReference>
<evidence type="ECO:0000256" key="1">
    <source>
        <dbReference type="SAM" id="MobiDB-lite"/>
    </source>
</evidence>